<dbReference type="GO" id="GO:0005768">
    <property type="term" value="C:endosome"/>
    <property type="evidence" value="ECO:0007669"/>
    <property type="project" value="TreeGrafter"/>
</dbReference>
<dbReference type="Pfam" id="PF10186">
    <property type="entry name" value="ATG14"/>
    <property type="match status" value="1"/>
</dbReference>
<dbReference type="GO" id="GO:0000149">
    <property type="term" value="F:SNARE binding"/>
    <property type="evidence" value="ECO:0007669"/>
    <property type="project" value="TreeGrafter"/>
</dbReference>
<evidence type="ECO:0000256" key="3">
    <source>
        <dbReference type="ARBA" id="ARBA00023054"/>
    </source>
</evidence>
<dbReference type="GO" id="GO:0032991">
    <property type="term" value="C:protein-containing complex"/>
    <property type="evidence" value="ECO:0007669"/>
    <property type="project" value="UniProtKB-ARBA"/>
</dbReference>
<dbReference type="PANTHER" id="PTHR15157">
    <property type="entry name" value="UV RADIATION RESISTANCE-ASSOCIATED GENE PROTEIN"/>
    <property type="match status" value="1"/>
</dbReference>
<organism evidence="5 6">
    <name type="scientific">Lachnellula willkommii</name>
    <dbReference type="NCBI Taxonomy" id="215461"/>
    <lineage>
        <taxon>Eukaryota</taxon>
        <taxon>Fungi</taxon>
        <taxon>Dikarya</taxon>
        <taxon>Ascomycota</taxon>
        <taxon>Pezizomycotina</taxon>
        <taxon>Leotiomycetes</taxon>
        <taxon>Helotiales</taxon>
        <taxon>Lachnaceae</taxon>
        <taxon>Lachnellula</taxon>
    </lineage>
</organism>
<name>A0A559M915_9HELO</name>
<gene>
    <name evidence="5" type="ORF">LAWI1_G004375</name>
</gene>
<reference evidence="5 6" key="1">
    <citation type="submission" date="2018-05" db="EMBL/GenBank/DDBJ databases">
        <title>Genome sequencing and assembly of the regulated plant pathogen Lachnellula willkommii and related sister species for the development of diagnostic species identification markers.</title>
        <authorList>
            <person name="Giroux E."/>
            <person name="Bilodeau G."/>
        </authorList>
    </citation>
    <scope>NUCLEOTIDE SEQUENCE [LARGE SCALE GENOMIC DNA]</scope>
    <source>
        <strain evidence="5 6">CBS 172.35</strain>
    </source>
</reference>
<dbReference type="InterPro" id="IPR018791">
    <property type="entry name" value="UV_resistance/autophagy_Atg14"/>
</dbReference>
<evidence type="ECO:0000256" key="4">
    <source>
        <dbReference type="SAM" id="MobiDB-lite"/>
    </source>
</evidence>
<protein>
    <recommendedName>
        <fullName evidence="2">Autophagy-related protein 14</fullName>
    </recommendedName>
</protein>
<proteinExistence type="inferred from homology"/>
<dbReference type="EMBL" id="QGML01001239">
    <property type="protein sequence ID" value="TVY89461.1"/>
    <property type="molecule type" value="Genomic_DNA"/>
</dbReference>
<keyword evidence="6" id="KW-1185">Reference proteome</keyword>
<dbReference type="GO" id="GO:0035493">
    <property type="term" value="P:SNARE complex assembly"/>
    <property type="evidence" value="ECO:0007669"/>
    <property type="project" value="TreeGrafter"/>
</dbReference>
<dbReference type="AlphaFoldDB" id="A0A559M915"/>
<feature type="region of interest" description="Disordered" evidence="4">
    <location>
        <begin position="115"/>
        <end position="143"/>
    </location>
</feature>
<keyword evidence="3" id="KW-0175">Coiled coil</keyword>
<dbReference type="Proteomes" id="UP000315522">
    <property type="component" value="Unassembled WGS sequence"/>
</dbReference>
<comment type="caution">
    <text evidence="5">The sequence shown here is derived from an EMBL/GenBank/DDBJ whole genome shotgun (WGS) entry which is preliminary data.</text>
</comment>
<accession>A0A559M915</accession>
<dbReference type="PANTHER" id="PTHR15157:SF13">
    <property type="entry name" value="AUTOPHAGY-RELATED PROTEIN 14"/>
    <property type="match status" value="1"/>
</dbReference>
<evidence type="ECO:0000256" key="1">
    <source>
        <dbReference type="ARBA" id="ARBA00009574"/>
    </source>
</evidence>
<comment type="similarity">
    <text evidence="1">Belongs to the ATG14 family.</text>
</comment>
<sequence length="219" mass="24873">MYQVKTTISTCDICFRTGGNKLPFLCPTDARNQLYESRVQNAQILLEKDALDQKITSLLLPKPEGDNTTAEASTDRQKVDAINFERDQALDRTQQIIAHADELRAKVEQAKEDIAKRKASLTRRSSELASASNGSESRRGRQIEEVEKSIRMTKYKWKKDHAALAISRTFLCGEAAKLYGLRRTRRNGGLENYIIGHVGIIDLRAMNSKSTPRRTKWLY</sequence>
<evidence type="ECO:0000256" key="2">
    <source>
        <dbReference type="ARBA" id="ARBA00013807"/>
    </source>
</evidence>
<evidence type="ECO:0000313" key="5">
    <source>
        <dbReference type="EMBL" id="TVY89461.1"/>
    </source>
</evidence>
<dbReference type="GO" id="GO:0000323">
    <property type="term" value="C:lytic vacuole"/>
    <property type="evidence" value="ECO:0007669"/>
    <property type="project" value="TreeGrafter"/>
</dbReference>
<evidence type="ECO:0000313" key="6">
    <source>
        <dbReference type="Proteomes" id="UP000315522"/>
    </source>
</evidence>